<organism evidence="16 17">
    <name type="scientific">Peptacetobacter hominis</name>
    <dbReference type="NCBI Taxonomy" id="2743610"/>
    <lineage>
        <taxon>Bacteria</taxon>
        <taxon>Bacillati</taxon>
        <taxon>Bacillota</taxon>
        <taxon>Clostridia</taxon>
        <taxon>Peptostreptococcales</taxon>
        <taxon>Peptostreptococcaceae</taxon>
        <taxon>Peptacetobacter</taxon>
    </lineage>
</organism>
<dbReference type="PANTHER" id="PTHR17490:SF16">
    <property type="entry name" value="THREONYLCARBAMOYL-AMP SYNTHASE"/>
    <property type="match status" value="1"/>
</dbReference>
<dbReference type="SUPFAM" id="SSF55821">
    <property type="entry name" value="YrdC/RibB"/>
    <property type="match status" value="1"/>
</dbReference>
<feature type="binding site" evidence="14">
    <location>
        <position position="143"/>
    </location>
    <ligand>
        <name>L-threonine</name>
        <dbReference type="ChEBI" id="CHEBI:57926"/>
    </ligand>
</feature>
<feature type="binding site" evidence="14">
    <location>
        <position position="197"/>
    </location>
    <ligand>
        <name>ATP</name>
        <dbReference type="ChEBI" id="CHEBI:30616"/>
    </ligand>
</feature>
<evidence type="ECO:0000256" key="8">
    <source>
        <dbReference type="ARBA" id="ARBA00022695"/>
    </source>
</evidence>
<feature type="binding site" evidence="14">
    <location>
        <position position="37"/>
    </location>
    <ligand>
        <name>L-threonine</name>
        <dbReference type="ChEBI" id="CHEBI:57926"/>
    </ligand>
</feature>
<evidence type="ECO:0000256" key="4">
    <source>
        <dbReference type="ARBA" id="ARBA00015492"/>
    </source>
</evidence>
<evidence type="ECO:0000256" key="9">
    <source>
        <dbReference type="ARBA" id="ARBA00022741"/>
    </source>
</evidence>
<comment type="caution">
    <text evidence="16">The sequence shown here is derived from an EMBL/GenBank/DDBJ whole genome shotgun (WGS) entry which is preliminary data.</text>
</comment>
<dbReference type="GO" id="GO:0008033">
    <property type="term" value="P:tRNA processing"/>
    <property type="evidence" value="ECO:0007669"/>
    <property type="project" value="UniProtKB-KW"/>
</dbReference>
<dbReference type="Pfam" id="PF01300">
    <property type="entry name" value="Sua5_yciO_yrdC"/>
    <property type="match status" value="1"/>
</dbReference>
<keyword evidence="10 13" id="KW-0067">ATP-binding</keyword>
<evidence type="ECO:0000256" key="5">
    <source>
        <dbReference type="ARBA" id="ARBA00022490"/>
    </source>
</evidence>
<keyword evidence="7 13" id="KW-0819">tRNA processing</keyword>
<name>A0A544QTH9_9FIRM</name>
<evidence type="ECO:0000256" key="1">
    <source>
        <dbReference type="ARBA" id="ARBA00004496"/>
    </source>
</evidence>
<dbReference type="FunFam" id="3.90.870.10:FF:000008">
    <property type="entry name" value="Threonylcarbamoyl-AMP synthase"/>
    <property type="match status" value="1"/>
</dbReference>
<dbReference type="GO" id="GO:0005524">
    <property type="term" value="F:ATP binding"/>
    <property type="evidence" value="ECO:0007669"/>
    <property type="project" value="UniProtKB-UniRule"/>
</dbReference>
<feature type="binding site" evidence="14">
    <location>
        <position position="64"/>
    </location>
    <ligand>
        <name>ATP</name>
        <dbReference type="ChEBI" id="CHEBI:30616"/>
    </ligand>
</feature>
<keyword evidence="8 13" id="KW-0548">Nucleotidyltransferase</keyword>
<evidence type="ECO:0000313" key="17">
    <source>
        <dbReference type="Proteomes" id="UP000317863"/>
    </source>
</evidence>
<dbReference type="GO" id="GO:0006450">
    <property type="term" value="P:regulation of translational fidelity"/>
    <property type="evidence" value="ECO:0007669"/>
    <property type="project" value="TreeGrafter"/>
</dbReference>
<feature type="binding site" evidence="14">
    <location>
        <position position="123"/>
    </location>
    <ligand>
        <name>L-threonine</name>
        <dbReference type="ChEBI" id="CHEBI:57926"/>
    </ligand>
</feature>
<dbReference type="EMBL" id="SGJB01000018">
    <property type="protein sequence ID" value="TQQ83990.1"/>
    <property type="molecule type" value="Genomic_DNA"/>
</dbReference>
<dbReference type="GO" id="GO:0061710">
    <property type="term" value="F:L-threonylcarbamoyladenylate synthase"/>
    <property type="evidence" value="ECO:0007669"/>
    <property type="project" value="UniProtKB-EC"/>
</dbReference>
<dbReference type="NCBIfam" id="TIGR00057">
    <property type="entry name" value="L-threonylcarbamoyladenylate synthase"/>
    <property type="match status" value="1"/>
</dbReference>
<dbReference type="EC" id="2.7.7.87" evidence="3 13"/>
<evidence type="ECO:0000256" key="11">
    <source>
        <dbReference type="ARBA" id="ARBA00029774"/>
    </source>
</evidence>
<dbReference type="Pfam" id="PF03481">
    <property type="entry name" value="Sua5_C"/>
    <property type="match status" value="1"/>
</dbReference>
<dbReference type="OrthoDB" id="9814580at2"/>
<dbReference type="Proteomes" id="UP000317863">
    <property type="component" value="Unassembled WGS sequence"/>
</dbReference>
<evidence type="ECO:0000256" key="3">
    <source>
        <dbReference type="ARBA" id="ARBA00012584"/>
    </source>
</evidence>
<dbReference type="PANTHER" id="PTHR17490">
    <property type="entry name" value="SUA5"/>
    <property type="match status" value="1"/>
</dbReference>
<comment type="similarity">
    <text evidence="2 13">Belongs to the SUA5 family.</text>
</comment>
<feature type="binding site" evidence="14">
    <location>
        <position position="145"/>
    </location>
    <ligand>
        <name>ATP</name>
        <dbReference type="ChEBI" id="CHEBI:30616"/>
    </ligand>
</feature>
<dbReference type="InterPro" id="IPR050156">
    <property type="entry name" value="TC-AMP_synthase_SUA5"/>
</dbReference>
<dbReference type="GO" id="GO:0003725">
    <property type="term" value="F:double-stranded RNA binding"/>
    <property type="evidence" value="ECO:0007669"/>
    <property type="project" value="UniProtKB-UniRule"/>
</dbReference>
<sequence length="348" mass="38166">METLIKKIDENNIDSEIIEEMAKLLRDGKTVIFPTETVYGLGANALDEEAAKKIYEAKGRPSDNPLIVHIAEKKEIYSLVESVNEKAEKLINEFWPGPLTVILPKKDIIPDVTSGGLETVAVRMPSNKIANALIKAAGIPIAAPSANISGRPSPTRAEHVKKEMTGRVSGIIMGGDCCFGLESTVVDLTGETPMILRPGSITKEMMEEIVGNVDMDSSLLKKEDNIKAKAPGMKYTHYSPKADVFIIRGEKESIIRKINELYEEKSDENQKIGVICMSDIARKIKTDEIIDLGDTYEKVAANLFDSLIQMDEKGADIVYAEAFSTEGVGQAIMNRLMKSAGYKVIEAE</sequence>
<feature type="binding site" evidence="14">
    <location>
        <position position="238"/>
    </location>
    <ligand>
        <name>ATP</name>
        <dbReference type="ChEBI" id="CHEBI:30616"/>
    </ligand>
</feature>
<dbReference type="Gene3D" id="3.90.870.10">
    <property type="entry name" value="DHBP synthase"/>
    <property type="match status" value="1"/>
</dbReference>
<evidence type="ECO:0000256" key="14">
    <source>
        <dbReference type="PIRSR" id="PIRSR004930-1"/>
    </source>
</evidence>
<keyword evidence="6 13" id="KW-0808">Transferase</keyword>
<feature type="binding site" evidence="14">
    <location>
        <position position="60"/>
    </location>
    <ligand>
        <name>ATP</name>
        <dbReference type="ChEBI" id="CHEBI:30616"/>
    </ligand>
</feature>
<accession>A0A544QTH9</accession>
<feature type="binding site" evidence="14">
    <location>
        <position position="183"/>
    </location>
    <ligand>
        <name>L-threonine</name>
        <dbReference type="ChEBI" id="CHEBI:57926"/>
    </ligand>
</feature>
<keyword evidence="17" id="KW-1185">Reference proteome</keyword>
<feature type="domain" description="YrdC-like" evidence="15">
    <location>
        <begin position="15"/>
        <end position="201"/>
    </location>
</feature>
<protein>
    <recommendedName>
        <fullName evidence="4 13">Threonylcarbamoyl-AMP synthase</fullName>
        <shortName evidence="13">TC-AMP synthase</shortName>
        <ecNumber evidence="3 13">2.7.7.87</ecNumber>
    </recommendedName>
    <alternativeName>
        <fullName evidence="11 13">L-threonylcarbamoyladenylate synthase</fullName>
    </alternativeName>
</protein>
<reference evidence="16 17" key="1">
    <citation type="submission" date="2019-02" db="EMBL/GenBank/DDBJ databases">
        <title>Peptostreptococcaceae bacterium ZHW00191 nov., a new bacterium isolated from the human gut.</title>
        <authorList>
            <person name="Zhou H.-W."/>
            <person name="Chen X.-J."/>
        </authorList>
    </citation>
    <scope>NUCLEOTIDE SEQUENCE [LARGE SCALE GENOMIC DNA]</scope>
    <source>
        <strain evidence="16 17">ZHW00191</strain>
    </source>
</reference>
<comment type="subcellular location">
    <subcellularLocation>
        <location evidence="1 13">Cytoplasm</location>
    </subcellularLocation>
</comment>
<evidence type="ECO:0000256" key="6">
    <source>
        <dbReference type="ARBA" id="ARBA00022679"/>
    </source>
</evidence>
<gene>
    <name evidence="16" type="ORF">EXD82_08820</name>
</gene>
<dbReference type="AlphaFoldDB" id="A0A544QTH9"/>
<evidence type="ECO:0000256" key="12">
    <source>
        <dbReference type="ARBA" id="ARBA00048366"/>
    </source>
</evidence>
<evidence type="ECO:0000313" key="16">
    <source>
        <dbReference type="EMBL" id="TQQ83990.1"/>
    </source>
</evidence>
<evidence type="ECO:0000259" key="15">
    <source>
        <dbReference type="PROSITE" id="PS51163"/>
    </source>
</evidence>
<comment type="catalytic activity">
    <reaction evidence="12 13">
        <text>L-threonine + hydrogencarbonate + ATP = L-threonylcarbamoyladenylate + diphosphate + H2O</text>
        <dbReference type="Rhea" id="RHEA:36407"/>
        <dbReference type="ChEBI" id="CHEBI:15377"/>
        <dbReference type="ChEBI" id="CHEBI:17544"/>
        <dbReference type="ChEBI" id="CHEBI:30616"/>
        <dbReference type="ChEBI" id="CHEBI:33019"/>
        <dbReference type="ChEBI" id="CHEBI:57926"/>
        <dbReference type="ChEBI" id="CHEBI:73682"/>
        <dbReference type="EC" id="2.7.7.87"/>
    </reaction>
</comment>
<dbReference type="InterPro" id="IPR038385">
    <property type="entry name" value="Sua5/YwlC_C"/>
</dbReference>
<dbReference type="InterPro" id="IPR010923">
    <property type="entry name" value="T(6)A37_SUA5"/>
</dbReference>
<dbReference type="InterPro" id="IPR005145">
    <property type="entry name" value="Sua5_C"/>
</dbReference>
<keyword evidence="9 13" id="KW-0547">Nucleotide-binding</keyword>
<dbReference type="InterPro" id="IPR017945">
    <property type="entry name" value="DHBP_synth_RibB-like_a/b_dom"/>
</dbReference>
<dbReference type="PROSITE" id="PS51163">
    <property type="entry name" value="YRDC"/>
    <property type="match status" value="1"/>
</dbReference>
<feature type="binding site" evidence="14">
    <location>
        <position position="69"/>
    </location>
    <ligand>
        <name>L-threonine</name>
        <dbReference type="ChEBI" id="CHEBI:57926"/>
    </ligand>
</feature>
<dbReference type="PIRSF" id="PIRSF004930">
    <property type="entry name" value="Tln_factor_SUA5"/>
    <property type="match status" value="1"/>
</dbReference>
<proteinExistence type="inferred from homology"/>
<evidence type="ECO:0000256" key="13">
    <source>
        <dbReference type="PIRNR" id="PIRNR004930"/>
    </source>
</evidence>
<keyword evidence="5 13" id="KW-0963">Cytoplasm</keyword>
<feature type="binding site" evidence="14">
    <location>
        <position position="153"/>
    </location>
    <ligand>
        <name>ATP</name>
        <dbReference type="ChEBI" id="CHEBI:30616"/>
    </ligand>
</feature>
<dbReference type="GO" id="GO:0000049">
    <property type="term" value="F:tRNA binding"/>
    <property type="evidence" value="ECO:0007669"/>
    <property type="project" value="TreeGrafter"/>
</dbReference>
<dbReference type="InterPro" id="IPR006070">
    <property type="entry name" value="Sua5-like_dom"/>
</dbReference>
<evidence type="ECO:0000256" key="2">
    <source>
        <dbReference type="ARBA" id="ARBA00007663"/>
    </source>
</evidence>
<feature type="binding site" evidence="14">
    <location>
        <position position="119"/>
    </location>
    <ligand>
        <name>ATP</name>
        <dbReference type="ChEBI" id="CHEBI:30616"/>
    </ligand>
</feature>
<dbReference type="RefSeq" id="WP_142536550.1">
    <property type="nucleotide sequence ID" value="NZ_SGJB01000018.1"/>
</dbReference>
<comment type="function">
    <text evidence="13">Required for the formation of a threonylcarbamoyl group on adenosine at position 37 (t(6)A37) in tRNAs that read codons beginning with adenine.</text>
</comment>
<evidence type="ECO:0000256" key="7">
    <source>
        <dbReference type="ARBA" id="ARBA00022694"/>
    </source>
</evidence>
<dbReference type="Gene3D" id="3.40.50.11030">
    <property type="entry name" value="Threonylcarbamoyl-AMP synthase, C-terminal domain"/>
    <property type="match status" value="1"/>
</dbReference>
<evidence type="ECO:0000256" key="10">
    <source>
        <dbReference type="ARBA" id="ARBA00022840"/>
    </source>
</evidence>
<dbReference type="GO" id="GO:0005737">
    <property type="term" value="C:cytoplasm"/>
    <property type="evidence" value="ECO:0007669"/>
    <property type="project" value="UniProtKB-SubCell"/>
</dbReference>